<evidence type="ECO:0000313" key="2">
    <source>
        <dbReference type="EMBL" id="GAA4742382.1"/>
    </source>
</evidence>
<gene>
    <name evidence="2" type="ORF">GCM10023350_28910</name>
</gene>
<feature type="compositionally biased region" description="Basic residues" evidence="1">
    <location>
        <begin position="110"/>
        <end position="123"/>
    </location>
</feature>
<dbReference type="Proteomes" id="UP001499882">
    <property type="component" value="Unassembled WGS sequence"/>
</dbReference>
<feature type="region of interest" description="Disordered" evidence="1">
    <location>
        <begin position="268"/>
        <end position="290"/>
    </location>
</feature>
<reference evidence="3" key="1">
    <citation type="journal article" date="2019" name="Int. J. Syst. Evol. Microbiol.">
        <title>The Global Catalogue of Microorganisms (GCM) 10K type strain sequencing project: providing services to taxonomists for standard genome sequencing and annotation.</title>
        <authorList>
            <consortium name="The Broad Institute Genomics Platform"/>
            <consortium name="The Broad Institute Genome Sequencing Center for Infectious Disease"/>
            <person name="Wu L."/>
            <person name="Ma J."/>
        </authorList>
    </citation>
    <scope>NUCLEOTIDE SEQUENCE [LARGE SCALE GENOMIC DNA]</scope>
    <source>
        <strain evidence="3">JCM 18532</strain>
    </source>
</reference>
<name>A0ABP8YZX6_9ACTN</name>
<feature type="region of interest" description="Disordered" evidence="1">
    <location>
        <begin position="110"/>
        <end position="144"/>
    </location>
</feature>
<accession>A0ABP8YZX6</accession>
<evidence type="ECO:0008006" key="4">
    <source>
        <dbReference type="Google" id="ProtNLM"/>
    </source>
</evidence>
<proteinExistence type="predicted"/>
<dbReference type="EMBL" id="BAABKN010000016">
    <property type="protein sequence ID" value="GAA4742382.1"/>
    <property type="molecule type" value="Genomic_DNA"/>
</dbReference>
<keyword evidence="3" id="KW-1185">Reference proteome</keyword>
<evidence type="ECO:0000256" key="1">
    <source>
        <dbReference type="SAM" id="MobiDB-lite"/>
    </source>
</evidence>
<sequence>MSTGERLGASPRDPTILTTVHRRLTTPDATDPRLPALLLMSAGPARCSRPARLRSTTQPAEERISSYPITTDADSSLLAPGGHGVPDEPLIDMQALAAWLSVSESTVRKWTAKGPRHRPRPYLHPRERPDPLPPVRRPRLPRRQASPVTTWGVYAIKVQTADERTVADNDRRARRWQVRWRVNNELKKRTFRAKGHARTFHDHLMRAKLMGWDADERGWPPDPAREVTEPLTVDSGSTSTSAVISSGRTFSSYGDEVWLADHGPDLRRQEHAWAPPQHAGRGRPARLQDR</sequence>
<evidence type="ECO:0000313" key="3">
    <source>
        <dbReference type="Proteomes" id="UP001499882"/>
    </source>
</evidence>
<protein>
    <recommendedName>
        <fullName evidence="4">Helix-turn-helix domain-containing protein</fullName>
    </recommendedName>
</protein>
<organism evidence="2 3">
    <name type="scientific">Nocardioides endophyticus</name>
    <dbReference type="NCBI Taxonomy" id="1353775"/>
    <lineage>
        <taxon>Bacteria</taxon>
        <taxon>Bacillati</taxon>
        <taxon>Actinomycetota</taxon>
        <taxon>Actinomycetes</taxon>
        <taxon>Propionibacteriales</taxon>
        <taxon>Nocardioidaceae</taxon>
        <taxon>Nocardioides</taxon>
    </lineage>
</organism>
<comment type="caution">
    <text evidence="2">The sequence shown here is derived from an EMBL/GenBank/DDBJ whole genome shotgun (WGS) entry which is preliminary data.</text>
</comment>